<dbReference type="EMBL" id="QAAD01000003">
    <property type="protein sequence ID" value="PTN09779.1"/>
    <property type="molecule type" value="Genomic_DNA"/>
</dbReference>
<dbReference type="GO" id="GO:0006974">
    <property type="term" value="P:DNA damage response"/>
    <property type="evidence" value="ECO:0007669"/>
    <property type="project" value="TreeGrafter"/>
</dbReference>
<gene>
    <name evidence="2" type="ORF">C8N47_10373</name>
</gene>
<feature type="chain" id="PRO_5015450028" description="Secreted protein" evidence="1">
    <location>
        <begin position="20"/>
        <end position="234"/>
    </location>
</feature>
<dbReference type="InterPro" id="IPR007497">
    <property type="entry name" value="SIMPL/DUF541"/>
</dbReference>
<reference evidence="2 3" key="1">
    <citation type="submission" date="2018-04" db="EMBL/GenBank/DDBJ databases">
        <title>Genomic Encyclopedia of Archaeal and Bacterial Type Strains, Phase II (KMG-II): from individual species to whole genera.</title>
        <authorList>
            <person name="Goeker M."/>
        </authorList>
    </citation>
    <scope>NUCLEOTIDE SEQUENCE [LARGE SCALE GENOMIC DNA]</scope>
    <source>
        <strain evidence="2 3">DSM 28823</strain>
    </source>
</reference>
<sequence>MKTFHLFLVLMVAATVARAQTAINPLESTPYIEVTGEGELEIVPDEIYLQFTLKERMDGRSKTELDQIEKELKKKLSSAGFNLTDLTLADANADFVTIKRKKKDVLASKDYQMKLSQTGQIATLLDVLDEVKAENAYISRLDHSQMEQFKKDVKIKAAKNAHDKAQYLLGALGQKAGNILFIQERESYLQPYVRKAAALGMVADMQAESASEPEISFRKIKLNYKVFARFAIAE</sequence>
<dbReference type="PANTHER" id="PTHR34387:SF1">
    <property type="entry name" value="PERIPLASMIC IMMUNOGENIC PROTEIN"/>
    <property type="match status" value="1"/>
</dbReference>
<name>A0A2T5C4J5_9BACT</name>
<dbReference type="RefSeq" id="WP_107821163.1">
    <property type="nucleotide sequence ID" value="NZ_OY782574.1"/>
</dbReference>
<keyword evidence="3" id="KW-1185">Reference proteome</keyword>
<dbReference type="Proteomes" id="UP000243525">
    <property type="component" value="Unassembled WGS sequence"/>
</dbReference>
<evidence type="ECO:0008006" key="4">
    <source>
        <dbReference type="Google" id="ProtNLM"/>
    </source>
</evidence>
<organism evidence="2 3">
    <name type="scientific">Mangrovibacterium marinum</name>
    <dbReference type="NCBI Taxonomy" id="1639118"/>
    <lineage>
        <taxon>Bacteria</taxon>
        <taxon>Pseudomonadati</taxon>
        <taxon>Bacteroidota</taxon>
        <taxon>Bacteroidia</taxon>
        <taxon>Marinilabiliales</taxon>
        <taxon>Prolixibacteraceae</taxon>
        <taxon>Mangrovibacterium</taxon>
    </lineage>
</organism>
<dbReference type="InterPro" id="IPR052022">
    <property type="entry name" value="26kDa_periplasmic_antigen"/>
</dbReference>
<dbReference type="Gene3D" id="3.30.110.170">
    <property type="entry name" value="Protein of unknown function (DUF541), domain 1"/>
    <property type="match status" value="1"/>
</dbReference>
<comment type="caution">
    <text evidence="2">The sequence shown here is derived from an EMBL/GenBank/DDBJ whole genome shotgun (WGS) entry which is preliminary data.</text>
</comment>
<dbReference type="Pfam" id="PF04402">
    <property type="entry name" value="SIMPL"/>
    <property type="match status" value="1"/>
</dbReference>
<evidence type="ECO:0000313" key="3">
    <source>
        <dbReference type="Proteomes" id="UP000243525"/>
    </source>
</evidence>
<dbReference type="Gene3D" id="3.30.70.2970">
    <property type="entry name" value="Protein of unknown function (DUF541), domain 2"/>
    <property type="match status" value="1"/>
</dbReference>
<proteinExistence type="predicted"/>
<accession>A0A2T5C4J5</accession>
<dbReference type="PANTHER" id="PTHR34387">
    <property type="entry name" value="SLR1258 PROTEIN"/>
    <property type="match status" value="1"/>
</dbReference>
<dbReference type="AlphaFoldDB" id="A0A2T5C4J5"/>
<evidence type="ECO:0000256" key="1">
    <source>
        <dbReference type="SAM" id="SignalP"/>
    </source>
</evidence>
<protein>
    <recommendedName>
        <fullName evidence="4">Secreted protein</fullName>
    </recommendedName>
</protein>
<feature type="signal peptide" evidence="1">
    <location>
        <begin position="1"/>
        <end position="19"/>
    </location>
</feature>
<keyword evidence="1" id="KW-0732">Signal</keyword>
<dbReference type="OrthoDB" id="1118849at2"/>
<evidence type="ECO:0000313" key="2">
    <source>
        <dbReference type="EMBL" id="PTN09779.1"/>
    </source>
</evidence>